<dbReference type="Proteomes" id="UP001377337">
    <property type="component" value="Chromosome"/>
</dbReference>
<dbReference type="InterPro" id="IPR029058">
    <property type="entry name" value="AB_hydrolase_fold"/>
</dbReference>
<gene>
    <name evidence="2" type="ORF">WCV65_16810</name>
</gene>
<protein>
    <submittedName>
        <fullName evidence="2">Alpha/beta fold hydrolase</fullName>
    </submittedName>
</protein>
<sequence length="246" mass="26870">MKKWLKIFIAILTSAVVLLAGGFFVWSQFTYKPSKDLTRLVPEDSYTETDGILYFDPSGTKTEAGVILYPGAKVEPEAYAFIGQELAKTGITVAIPEMPFHFAILGTGNAEKAQSSRPKIKKWYIGGHSLGGVAAANYAAKHEKSVEGVFFLASYPAESAKLKQTNVDVLSISAANDGLTSLDDIENSKKNVPDDALFYEIKGGNHAQFGLYGKQKGDHSAEIPAEEQQKQIIQYIENWIKRGSGK</sequence>
<dbReference type="Pfam" id="PF12695">
    <property type="entry name" value="Abhydrolase_5"/>
    <property type="match status" value="1"/>
</dbReference>
<keyword evidence="2" id="KW-0378">Hydrolase</keyword>
<dbReference type="GO" id="GO:0016787">
    <property type="term" value="F:hydrolase activity"/>
    <property type="evidence" value="ECO:0007669"/>
    <property type="project" value="UniProtKB-KW"/>
</dbReference>
<dbReference type="SUPFAM" id="SSF53474">
    <property type="entry name" value="alpha/beta-Hydrolases"/>
    <property type="match status" value="1"/>
</dbReference>
<dbReference type="EMBL" id="CP147407">
    <property type="protein sequence ID" value="WXB96180.1"/>
    <property type="molecule type" value="Genomic_DNA"/>
</dbReference>
<dbReference type="Gene3D" id="3.40.50.1820">
    <property type="entry name" value="alpha/beta hydrolase"/>
    <property type="match status" value="1"/>
</dbReference>
<proteinExistence type="predicted"/>
<accession>A0ABZ2NG37</accession>
<evidence type="ECO:0000313" key="3">
    <source>
        <dbReference type="Proteomes" id="UP001377337"/>
    </source>
</evidence>
<organism evidence="2 3">
    <name type="scientific">Metabacillus sediminis</name>
    <dbReference type="NCBI Taxonomy" id="3117746"/>
    <lineage>
        <taxon>Bacteria</taxon>
        <taxon>Bacillati</taxon>
        <taxon>Bacillota</taxon>
        <taxon>Bacilli</taxon>
        <taxon>Bacillales</taxon>
        <taxon>Bacillaceae</taxon>
        <taxon>Metabacillus</taxon>
    </lineage>
</organism>
<evidence type="ECO:0000313" key="2">
    <source>
        <dbReference type="EMBL" id="WXB96180.1"/>
    </source>
</evidence>
<reference evidence="2 3" key="1">
    <citation type="submission" date="2024-02" db="EMBL/GenBank/DDBJ databases">
        <title>Seven novel Bacillus-like species.</title>
        <authorList>
            <person name="Liu G."/>
        </authorList>
    </citation>
    <scope>NUCLEOTIDE SEQUENCE [LARGE SCALE GENOMIC DNA]</scope>
    <source>
        <strain evidence="2 3">FJAT-52054</strain>
    </source>
</reference>
<dbReference type="RefSeq" id="WP_338778045.1">
    <property type="nucleotide sequence ID" value="NZ_CP147407.1"/>
</dbReference>
<evidence type="ECO:0000259" key="1">
    <source>
        <dbReference type="Pfam" id="PF12695"/>
    </source>
</evidence>
<keyword evidence="3" id="KW-1185">Reference proteome</keyword>
<name>A0ABZ2NG37_9BACI</name>
<feature type="domain" description="Alpha/beta hydrolase fold-5" evidence="1">
    <location>
        <begin position="65"/>
        <end position="229"/>
    </location>
</feature>
<dbReference type="InterPro" id="IPR029059">
    <property type="entry name" value="AB_hydrolase_5"/>
</dbReference>